<feature type="domain" description="Staygreen protein" evidence="2">
    <location>
        <begin position="4"/>
        <end position="149"/>
    </location>
</feature>
<dbReference type="InterPro" id="IPR024438">
    <property type="entry name" value="Staygreen"/>
</dbReference>
<organism evidence="3 4">
    <name type="scientific">Alkalibacillus haloalkaliphilus</name>
    <dbReference type="NCBI Taxonomy" id="94136"/>
    <lineage>
        <taxon>Bacteria</taxon>
        <taxon>Bacillati</taxon>
        <taxon>Bacillota</taxon>
        <taxon>Bacilli</taxon>
        <taxon>Bacillales</taxon>
        <taxon>Bacillaceae</taxon>
        <taxon>Alkalibacillus</taxon>
    </lineage>
</organism>
<accession>A0A511W3X7</accession>
<dbReference type="AlphaFoldDB" id="A0A511W3X7"/>
<dbReference type="OrthoDB" id="1684395at2"/>
<proteinExistence type="predicted"/>
<dbReference type="Proteomes" id="UP000321440">
    <property type="component" value="Unassembled WGS sequence"/>
</dbReference>
<reference evidence="3 4" key="1">
    <citation type="submission" date="2019-07" db="EMBL/GenBank/DDBJ databases">
        <title>Whole genome shotgun sequence of Alkalibacillus haloalkaliphilus NBRC 103110.</title>
        <authorList>
            <person name="Hosoyama A."/>
            <person name="Uohara A."/>
            <person name="Ohji S."/>
            <person name="Ichikawa N."/>
        </authorList>
    </citation>
    <scope>NUCLEOTIDE SEQUENCE [LARGE SCALE GENOMIC DNA]</scope>
    <source>
        <strain evidence="3 4">NBRC 103110</strain>
    </source>
</reference>
<evidence type="ECO:0000313" key="3">
    <source>
        <dbReference type="EMBL" id="GEN45461.1"/>
    </source>
</evidence>
<dbReference type="Pfam" id="PF12638">
    <property type="entry name" value="Staygreen"/>
    <property type="match status" value="1"/>
</dbReference>
<dbReference type="PANTHER" id="PTHR31750">
    <property type="entry name" value="PROTEIN STAY-GREEN 1, CHLOROPLASTIC-RELATED"/>
    <property type="match status" value="1"/>
</dbReference>
<keyword evidence="1" id="KW-0809">Transit peptide</keyword>
<keyword evidence="4" id="KW-1185">Reference proteome</keyword>
<dbReference type="RefSeq" id="WP_146815420.1">
    <property type="nucleotide sequence ID" value="NZ_BJYA01000005.1"/>
</dbReference>
<gene>
    <name evidence="3" type="ORF">AHA02nite_12370</name>
</gene>
<protein>
    <recommendedName>
        <fullName evidence="2">Staygreen protein domain-containing protein</fullName>
    </recommendedName>
</protein>
<name>A0A511W3X7_9BACI</name>
<evidence type="ECO:0000256" key="1">
    <source>
        <dbReference type="ARBA" id="ARBA00022946"/>
    </source>
</evidence>
<evidence type="ECO:0000313" key="4">
    <source>
        <dbReference type="Proteomes" id="UP000321440"/>
    </source>
</evidence>
<comment type="caution">
    <text evidence="3">The sequence shown here is derived from an EMBL/GenBank/DDBJ whole genome shotgun (WGS) entry which is preliminary data.</text>
</comment>
<sequence>MSDFDPNKLSVRLHPPITPTNPIIERRYTLTHSDETGDLFLDVGTNFNLNAIDWQLRDEVLAEWIQATDTQHQLLGYAYVDGGDFSLEEAAFRYNIFLKEMPLALKAIVYGDLPLYEQHPYLLDQPIFIEYHSSFPAFQNSLYYGTPRDILNGIFHSQHTKK</sequence>
<evidence type="ECO:0000259" key="2">
    <source>
        <dbReference type="Pfam" id="PF12638"/>
    </source>
</evidence>
<dbReference type="PANTHER" id="PTHR31750:SF4">
    <property type="entry name" value="LP06106P"/>
    <property type="match status" value="1"/>
</dbReference>
<dbReference type="EMBL" id="BJYA01000005">
    <property type="protein sequence ID" value="GEN45461.1"/>
    <property type="molecule type" value="Genomic_DNA"/>
</dbReference>